<keyword evidence="1" id="KW-0227">DNA damage</keyword>
<keyword evidence="2" id="KW-0547">Nucleotide-binding</keyword>
<protein>
    <submittedName>
        <fullName evidence="5">PD-(D/E)XK nuclease family protein</fullName>
    </submittedName>
</protein>
<evidence type="ECO:0000313" key="6">
    <source>
        <dbReference type="Proteomes" id="UP000316988"/>
    </source>
</evidence>
<dbReference type="InterPro" id="IPR011604">
    <property type="entry name" value="PDDEXK-like_dom_sf"/>
</dbReference>
<proteinExistence type="predicted"/>
<keyword evidence="2" id="KW-0378">Hydrolase</keyword>
<accession>A0A554SFR1</accession>
<dbReference type="GO" id="GO:0004386">
    <property type="term" value="F:helicase activity"/>
    <property type="evidence" value="ECO:0007669"/>
    <property type="project" value="UniProtKB-KW"/>
</dbReference>
<gene>
    <name evidence="5" type="ORF">FNM00_05455</name>
</gene>
<evidence type="ECO:0000259" key="4">
    <source>
        <dbReference type="Pfam" id="PF12705"/>
    </source>
</evidence>
<comment type="caution">
    <text evidence="5">The sequence shown here is derived from an EMBL/GenBank/DDBJ whole genome shotgun (WGS) entry which is preliminary data.</text>
</comment>
<dbReference type="AlphaFoldDB" id="A0A554SFR1"/>
<dbReference type="OrthoDB" id="9791397at2"/>
<name>A0A554SFR1_9ACTN</name>
<evidence type="ECO:0000256" key="2">
    <source>
        <dbReference type="ARBA" id="ARBA00022806"/>
    </source>
</evidence>
<dbReference type="EMBL" id="VLNT01000003">
    <property type="protein sequence ID" value="TSD65153.1"/>
    <property type="molecule type" value="Genomic_DNA"/>
</dbReference>
<dbReference type="InterPro" id="IPR011335">
    <property type="entry name" value="Restrct_endonuc-II-like"/>
</dbReference>
<keyword evidence="3" id="KW-0234">DNA repair</keyword>
<sequence>MTERSEGTMRVVEAPAAPRAVKRSLSPSRAGDFTTCPLLYRFRTIDRLPEPADPVAARGTLVHAVLEALFDVPAPERTLERARELLPDQWQSIREEDPRLTDLFDSGADAAAEAEWLTSAEGLLGAYFSVEDPRWLEPAAREERVAHTLDSGLTLHGIVDRIDISPEGLIRVVDYKTGRSPGPMFEDRAMSQLKFYALVVWRTRGVLPTLLQLYYLADRSVLSYTPTEQDLLVTERRLTALWQAIADSIERQDFRPSTGPLCRFCAHQSRCPEFGGTPPEFPELQLVDARAQSEPGV</sequence>
<dbReference type="Pfam" id="PF12705">
    <property type="entry name" value="PDDEXK_1"/>
    <property type="match status" value="1"/>
</dbReference>
<dbReference type="Gene3D" id="3.90.320.10">
    <property type="match status" value="1"/>
</dbReference>
<dbReference type="RefSeq" id="WP_143912226.1">
    <property type="nucleotide sequence ID" value="NZ_VLNT01000003.1"/>
</dbReference>
<reference evidence="5 6" key="1">
    <citation type="submission" date="2019-07" db="EMBL/GenBank/DDBJ databases">
        <authorList>
            <person name="Zhao L.H."/>
        </authorList>
    </citation>
    <scope>NUCLEOTIDE SEQUENCE [LARGE SCALE GENOMIC DNA]</scope>
    <source>
        <strain evidence="5 6">Co35</strain>
    </source>
</reference>
<evidence type="ECO:0000256" key="1">
    <source>
        <dbReference type="ARBA" id="ARBA00022763"/>
    </source>
</evidence>
<evidence type="ECO:0000256" key="3">
    <source>
        <dbReference type="ARBA" id="ARBA00023204"/>
    </source>
</evidence>
<organism evidence="5 6">
    <name type="scientific">Aeromicrobium piscarium</name>
    <dbReference type="NCBI Taxonomy" id="2590901"/>
    <lineage>
        <taxon>Bacteria</taxon>
        <taxon>Bacillati</taxon>
        <taxon>Actinomycetota</taxon>
        <taxon>Actinomycetes</taxon>
        <taxon>Propionibacteriales</taxon>
        <taxon>Nocardioidaceae</taxon>
        <taxon>Aeromicrobium</taxon>
    </lineage>
</organism>
<dbReference type="SUPFAM" id="SSF52980">
    <property type="entry name" value="Restriction endonuclease-like"/>
    <property type="match status" value="1"/>
</dbReference>
<dbReference type="Proteomes" id="UP000316988">
    <property type="component" value="Unassembled WGS sequence"/>
</dbReference>
<keyword evidence="2" id="KW-0347">Helicase</keyword>
<dbReference type="InterPro" id="IPR038726">
    <property type="entry name" value="PDDEXK_AddAB-type"/>
</dbReference>
<evidence type="ECO:0000313" key="5">
    <source>
        <dbReference type="EMBL" id="TSD65153.1"/>
    </source>
</evidence>
<keyword evidence="2" id="KW-0067">ATP-binding</keyword>
<feature type="domain" description="PD-(D/E)XK endonuclease-like" evidence="4">
    <location>
        <begin position="24"/>
        <end position="272"/>
    </location>
</feature>
<keyword evidence="6" id="KW-1185">Reference proteome</keyword>
<dbReference type="GO" id="GO:0006281">
    <property type="term" value="P:DNA repair"/>
    <property type="evidence" value="ECO:0007669"/>
    <property type="project" value="UniProtKB-KW"/>
</dbReference>